<feature type="compositionally biased region" description="Low complexity" evidence="1">
    <location>
        <begin position="108"/>
        <end position="120"/>
    </location>
</feature>
<evidence type="ECO:0000313" key="3">
    <source>
        <dbReference type="EMBL" id="CAB3668281.1"/>
    </source>
</evidence>
<protein>
    <recommendedName>
        <fullName evidence="5">Tol-pal system protein YbgF</fullName>
    </recommendedName>
</protein>
<feature type="compositionally biased region" description="Basic and acidic residues" evidence="1">
    <location>
        <begin position="89"/>
        <end position="107"/>
    </location>
</feature>
<proteinExistence type="predicted"/>
<feature type="compositionally biased region" description="Polar residues" evidence="1">
    <location>
        <begin position="121"/>
        <end position="135"/>
    </location>
</feature>
<keyword evidence="4" id="KW-1185">Reference proteome</keyword>
<feature type="signal peptide" evidence="2">
    <location>
        <begin position="1"/>
        <end position="27"/>
    </location>
</feature>
<evidence type="ECO:0000313" key="4">
    <source>
        <dbReference type="Proteomes" id="UP000494108"/>
    </source>
</evidence>
<reference evidence="3 4" key="1">
    <citation type="submission" date="2020-04" db="EMBL/GenBank/DDBJ databases">
        <authorList>
            <person name="De Canck E."/>
        </authorList>
    </citation>
    <scope>NUCLEOTIDE SEQUENCE [LARGE SCALE GENOMIC DNA]</scope>
    <source>
        <strain evidence="3 4">LMG 3431</strain>
    </source>
</reference>
<sequence>MIKSAGKLGVAGFMVLACAGVSAPVGAQSIIFKDVEVSRPIYDSVLVVGSDSRARAGMEVRELQKAMDQVKEQARTLDELKNQNRALQRKVDDQDKKIAALERKQSDSSRSSSSSSSNNSANERQFSSMQRQIDQLSRDLDRVRSKVK</sequence>
<evidence type="ECO:0000256" key="2">
    <source>
        <dbReference type="SAM" id="SignalP"/>
    </source>
</evidence>
<feature type="compositionally biased region" description="Basic and acidic residues" evidence="1">
    <location>
        <begin position="136"/>
        <end position="148"/>
    </location>
</feature>
<dbReference type="PROSITE" id="PS51257">
    <property type="entry name" value="PROKAR_LIPOPROTEIN"/>
    <property type="match status" value="1"/>
</dbReference>
<evidence type="ECO:0008006" key="5">
    <source>
        <dbReference type="Google" id="ProtNLM"/>
    </source>
</evidence>
<feature type="chain" id="PRO_5028853713" description="Tol-pal system protein YbgF" evidence="2">
    <location>
        <begin position="28"/>
        <end position="148"/>
    </location>
</feature>
<keyword evidence="2" id="KW-0732">Signal</keyword>
<dbReference type="RefSeq" id="WP_175176073.1">
    <property type="nucleotide sequence ID" value="NZ_CADIJX010000004.1"/>
</dbReference>
<accession>A0A6S6ZAE9</accession>
<dbReference type="AlphaFoldDB" id="A0A6S6ZAE9"/>
<dbReference type="EMBL" id="CADIJX010000004">
    <property type="protein sequence ID" value="CAB3668281.1"/>
    <property type="molecule type" value="Genomic_DNA"/>
</dbReference>
<organism evidence="3 4">
    <name type="scientific">Achromobacter pestifer</name>
    <dbReference type="NCBI Taxonomy" id="1353889"/>
    <lineage>
        <taxon>Bacteria</taxon>
        <taxon>Pseudomonadati</taxon>
        <taxon>Pseudomonadota</taxon>
        <taxon>Betaproteobacteria</taxon>
        <taxon>Burkholderiales</taxon>
        <taxon>Alcaligenaceae</taxon>
        <taxon>Achromobacter</taxon>
    </lineage>
</organism>
<dbReference type="Proteomes" id="UP000494108">
    <property type="component" value="Unassembled WGS sequence"/>
</dbReference>
<name>A0A6S6ZAE9_9BURK</name>
<evidence type="ECO:0000256" key="1">
    <source>
        <dbReference type="SAM" id="MobiDB-lite"/>
    </source>
</evidence>
<gene>
    <name evidence="3" type="ORF">LMG3431_03721</name>
</gene>
<feature type="region of interest" description="Disordered" evidence="1">
    <location>
        <begin position="81"/>
        <end position="148"/>
    </location>
</feature>